<reference evidence="1" key="1">
    <citation type="journal article" date="2021" name="Proc. Natl. Acad. Sci. U.S.A.">
        <title>A Catalog of Tens of Thousands of Viruses from Human Metagenomes Reveals Hidden Associations with Chronic Diseases.</title>
        <authorList>
            <person name="Tisza M.J."/>
            <person name="Buck C.B."/>
        </authorList>
    </citation>
    <scope>NUCLEOTIDE SEQUENCE</scope>
    <source>
        <strain evidence="1">CtRGj11</strain>
    </source>
</reference>
<accession>A0A8S5SKU9</accession>
<evidence type="ECO:0000313" key="1">
    <source>
        <dbReference type="EMBL" id="DAF51295.1"/>
    </source>
</evidence>
<proteinExistence type="predicted"/>
<dbReference type="EMBL" id="BK032613">
    <property type="protein sequence ID" value="DAF51295.1"/>
    <property type="molecule type" value="Genomic_DNA"/>
</dbReference>
<organism evidence="1">
    <name type="scientific">Siphoviridae sp. ctRGj11</name>
    <dbReference type="NCBI Taxonomy" id="2827868"/>
    <lineage>
        <taxon>Viruses</taxon>
        <taxon>Duplodnaviria</taxon>
        <taxon>Heunggongvirae</taxon>
        <taxon>Uroviricota</taxon>
        <taxon>Caudoviricetes</taxon>
    </lineage>
</organism>
<name>A0A8S5SKU9_9CAUD</name>
<protein>
    <submittedName>
        <fullName evidence="1">Uncharacterized protein</fullName>
    </submittedName>
</protein>
<sequence length="151" mass="16451">MPGVVNCAGQPKRKGNMAAIDWVNNPPRCEVCEATIRPHHTSEREFPGTSPYGAKGLCNSCYRRKKGDSGARSAADWGVEQLCAACGQKMRPSRAPVKDWPGTRPYASKGCCSPCVKEGRSGYPTVRELFEKGHPCIEPCPLPSNKRSSAW</sequence>